<reference evidence="1" key="1">
    <citation type="submission" date="2020-01" db="EMBL/GenBank/DDBJ databases">
        <authorList>
            <consortium name="DOE Joint Genome Institute"/>
            <person name="Haridas S."/>
            <person name="Albert R."/>
            <person name="Binder M."/>
            <person name="Bloem J."/>
            <person name="Labutti K."/>
            <person name="Salamov A."/>
            <person name="Andreopoulos B."/>
            <person name="Baker S.E."/>
            <person name="Barry K."/>
            <person name="Bills G."/>
            <person name="Bluhm B.H."/>
            <person name="Cannon C."/>
            <person name="Castanera R."/>
            <person name="Culley D.E."/>
            <person name="Daum C."/>
            <person name="Ezra D."/>
            <person name="Gonzalez J.B."/>
            <person name="Henrissat B."/>
            <person name="Kuo A."/>
            <person name="Liang C."/>
            <person name="Lipzen A."/>
            <person name="Lutzoni F."/>
            <person name="Magnuson J."/>
            <person name="Mondo S."/>
            <person name="Nolan M."/>
            <person name="Ohm R."/>
            <person name="Pangilinan J."/>
            <person name="Park H.-J."/>
            <person name="Ramirez L."/>
            <person name="Alfaro M."/>
            <person name="Sun H."/>
            <person name="Tritt A."/>
            <person name="Yoshinaga Y."/>
            <person name="Zwiers L.-H."/>
            <person name="Turgeon B.G."/>
            <person name="Goodwin S.B."/>
            <person name="Spatafora J.W."/>
            <person name="Crous P.W."/>
            <person name="Grigoriev I.V."/>
        </authorList>
    </citation>
    <scope>NUCLEOTIDE SEQUENCE</scope>
    <source>
        <strain evidence="1">IPT5</strain>
    </source>
</reference>
<evidence type="ECO:0000313" key="1">
    <source>
        <dbReference type="EMBL" id="KAF2850491.1"/>
    </source>
</evidence>
<dbReference type="EMBL" id="MU006306">
    <property type="protein sequence ID" value="KAF2850491.1"/>
    <property type="molecule type" value="Genomic_DNA"/>
</dbReference>
<proteinExistence type="predicted"/>
<name>A0A6A7B4Q3_9PLEO</name>
<gene>
    <name evidence="1" type="ORF">T440DRAFT_90006</name>
</gene>
<protein>
    <submittedName>
        <fullName evidence="1">Uncharacterized protein</fullName>
    </submittedName>
</protein>
<keyword evidence="2" id="KW-1185">Reference proteome</keyword>
<organism evidence="1 2">
    <name type="scientific">Plenodomus tracheiphilus IPT5</name>
    <dbReference type="NCBI Taxonomy" id="1408161"/>
    <lineage>
        <taxon>Eukaryota</taxon>
        <taxon>Fungi</taxon>
        <taxon>Dikarya</taxon>
        <taxon>Ascomycota</taxon>
        <taxon>Pezizomycotina</taxon>
        <taxon>Dothideomycetes</taxon>
        <taxon>Pleosporomycetidae</taxon>
        <taxon>Pleosporales</taxon>
        <taxon>Pleosporineae</taxon>
        <taxon>Leptosphaeriaceae</taxon>
        <taxon>Plenodomus</taxon>
    </lineage>
</organism>
<dbReference type="Proteomes" id="UP000799423">
    <property type="component" value="Unassembled WGS sequence"/>
</dbReference>
<evidence type="ECO:0000313" key="2">
    <source>
        <dbReference type="Proteomes" id="UP000799423"/>
    </source>
</evidence>
<dbReference type="AlphaFoldDB" id="A0A6A7B4Q3"/>
<sequence length="150" mass="16361">MIRATVFPNVVHFSSCYTRILTGLRLSLNCNPSTHFTHANHHQLCMPPPLSPARPQVITQGSPTCQESLAMCVRVSFWGPNLSSASIAMGSAHGNWARIDSCGVGRLNMGKTLSAKVSPANLKMHLLFFLSSESQLRSGLRAVFRVVEVL</sequence>
<accession>A0A6A7B4Q3</accession>